<reference evidence="1 2" key="1">
    <citation type="journal article" date="2018" name="Nat. Ecol. Evol.">
        <title>Pezizomycetes genomes reveal the molecular basis of ectomycorrhizal truffle lifestyle.</title>
        <authorList>
            <person name="Murat C."/>
            <person name="Payen T."/>
            <person name="Noel B."/>
            <person name="Kuo A."/>
            <person name="Morin E."/>
            <person name="Chen J."/>
            <person name="Kohler A."/>
            <person name="Krizsan K."/>
            <person name="Balestrini R."/>
            <person name="Da Silva C."/>
            <person name="Montanini B."/>
            <person name="Hainaut M."/>
            <person name="Levati E."/>
            <person name="Barry K.W."/>
            <person name="Belfiori B."/>
            <person name="Cichocki N."/>
            <person name="Clum A."/>
            <person name="Dockter R.B."/>
            <person name="Fauchery L."/>
            <person name="Guy J."/>
            <person name="Iotti M."/>
            <person name="Le Tacon F."/>
            <person name="Lindquist E.A."/>
            <person name="Lipzen A."/>
            <person name="Malagnac F."/>
            <person name="Mello A."/>
            <person name="Molinier V."/>
            <person name="Miyauchi S."/>
            <person name="Poulain J."/>
            <person name="Riccioni C."/>
            <person name="Rubini A."/>
            <person name="Sitrit Y."/>
            <person name="Splivallo R."/>
            <person name="Traeger S."/>
            <person name="Wang M."/>
            <person name="Zifcakova L."/>
            <person name="Wipf D."/>
            <person name="Zambonelli A."/>
            <person name="Paolocci F."/>
            <person name="Nowrousian M."/>
            <person name="Ottonello S."/>
            <person name="Baldrian P."/>
            <person name="Spatafora J.W."/>
            <person name="Henrissat B."/>
            <person name="Nagy L.G."/>
            <person name="Aury J.M."/>
            <person name="Wincker P."/>
            <person name="Grigoriev I.V."/>
            <person name="Bonfante P."/>
            <person name="Martin F.M."/>
        </authorList>
    </citation>
    <scope>NUCLEOTIDE SEQUENCE [LARGE SCALE GENOMIC DNA]</scope>
    <source>
        <strain evidence="1 2">120613-1</strain>
    </source>
</reference>
<evidence type="ECO:0000313" key="2">
    <source>
        <dbReference type="Proteomes" id="UP000276215"/>
    </source>
</evidence>
<protein>
    <submittedName>
        <fullName evidence="1">Uncharacterized protein</fullName>
    </submittedName>
</protein>
<feature type="non-terminal residue" evidence="1">
    <location>
        <position position="1"/>
    </location>
</feature>
<name>A0A3N4J7U5_9PEZI</name>
<proteinExistence type="predicted"/>
<evidence type="ECO:0000313" key="1">
    <source>
        <dbReference type="EMBL" id="RPA94276.1"/>
    </source>
</evidence>
<sequence>LDIGLFGPLATYYSHDIDSWSSTHLYSILNKDDCFPLCQKAYQAAFATSNIRLVYTTTGIFPYYCV</sequence>
<dbReference type="EMBL" id="ML120439">
    <property type="protein sequence ID" value="RPA94276.1"/>
    <property type="molecule type" value="Genomic_DNA"/>
</dbReference>
<dbReference type="AlphaFoldDB" id="A0A3N4J7U5"/>
<gene>
    <name evidence="1" type="ORF">L873DRAFT_1702047</name>
</gene>
<dbReference type="Proteomes" id="UP000276215">
    <property type="component" value="Unassembled WGS sequence"/>
</dbReference>
<accession>A0A3N4J7U5</accession>
<keyword evidence="2" id="KW-1185">Reference proteome</keyword>
<organism evidence="1 2">
    <name type="scientific">Choiromyces venosus 120613-1</name>
    <dbReference type="NCBI Taxonomy" id="1336337"/>
    <lineage>
        <taxon>Eukaryota</taxon>
        <taxon>Fungi</taxon>
        <taxon>Dikarya</taxon>
        <taxon>Ascomycota</taxon>
        <taxon>Pezizomycotina</taxon>
        <taxon>Pezizomycetes</taxon>
        <taxon>Pezizales</taxon>
        <taxon>Tuberaceae</taxon>
        <taxon>Choiromyces</taxon>
    </lineage>
</organism>